<keyword evidence="2" id="KW-1185">Reference proteome</keyword>
<reference evidence="1 2" key="1">
    <citation type="submission" date="2016-10" db="EMBL/GenBank/DDBJ databases">
        <title>The whole genome sequencing and assembly of L. cotyniformis subsp. torquens DSM 20004 strain.</title>
        <authorList>
            <person name="Park M.-K."/>
            <person name="Lee Y.-J."/>
            <person name="Yi H."/>
            <person name="Bahn Y.-S."/>
            <person name="Kim J.F."/>
            <person name="Lee D.-W."/>
        </authorList>
    </citation>
    <scope>NUCLEOTIDE SEQUENCE [LARGE SCALE GENOMIC DNA]</scope>
    <source>
        <strain evidence="1 2">DSM 20004</strain>
    </source>
</reference>
<evidence type="ECO:0000313" key="1">
    <source>
        <dbReference type="EMBL" id="ATO43228.1"/>
    </source>
</evidence>
<gene>
    <name evidence="1" type="ORF">LC20004_04615</name>
</gene>
<dbReference type="Gene3D" id="1.10.10.10">
    <property type="entry name" value="Winged helix-like DNA-binding domain superfamily/Winged helix DNA-binding domain"/>
    <property type="match status" value="2"/>
</dbReference>
<dbReference type="PANTHER" id="PTHR33795:SF1">
    <property type="entry name" value="INSERTION ELEMENT IS150 PROTEIN INSJ"/>
    <property type="match status" value="1"/>
</dbReference>
<dbReference type="InterPro" id="IPR010921">
    <property type="entry name" value="Trp_repressor/repl_initiator"/>
</dbReference>
<dbReference type="KEGG" id="lcy:LC20004_04615"/>
<accession>A0A2D1KM86</accession>
<dbReference type="InterPro" id="IPR052057">
    <property type="entry name" value="IS150/IS1296_orfA-like"/>
</dbReference>
<proteinExistence type="predicted"/>
<evidence type="ECO:0008006" key="3">
    <source>
        <dbReference type="Google" id="ProtNLM"/>
    </source>
</evidence>
<dbReference type="EMBL" id="CP017697">
    <property type="protein sequence ID" value="ATO43228.1"/>
    <property type="molecule type" value="Genomic_DNA"/>
</dbReference>
<dbReference type="RefSeq" id="WP_010013169.1">
    <property type="nucleotide sequence ID" value="NZ_AEOS01000110.1"/>
</dbReference>
<evidence type="ECO:0000313" key="2">
    <source>
        <dbReference type="Proteomes" id="UP000223559"/>
    </source>
</evidence>
<dbReference type="InterPro" id="IPR036388">
    <property type="entry name" value="WH-like_DNA-bd_sf"/>
</dbReference>
<dbReference type="PANTHER" id="PTHR33795">
    <property type="entry name" value="INSERTION ELEMENT IS150 PROTEIN INSJ"/>
    <property type="match status" value="1"/>
</dbReference>
<sequence>MPRSKHTVLDKLVILDELTQSKTGLGPVDNRHGVDHKTLERWRNRYSRDGINGLKEAKKNKHYSKELKLKVVHAYLIGESTFDELANKFGLRGSQQVVDWVNKYNGNKLLTASPSRKRVPAID</sequence>
<dbReference type="OrthoDB" id="9797531at2"/>
<dbReference type="Proteomes" id="UP000223559">
    <property type="component" value="Chromosome"/>
</dbReference>
<dbReference type="GO" id="GO:0043565">
    <property type="term" value="F:sequence-specific DNA binding"/>
    <property type="evidence" value="ECO:0007669"/>
    <property type="project" value="InterPro"/>
</dbReference>
<protein>
    <recommendedName>
        <fullName evidence="3">Transposase</fullName>
    </recommendedName>
</protein>
<organism evidence="1 2">
    <name type="scientific">Loigolactobacillus coryniformis subsp. torquens DSM 20004 = KCTC 3535</name>
    <dbReference type="NCBI Taxonomy" id="1423822"/>
    <lineage>
        <taxon>Bacteria</taxon>
        <taxon>Bacillati</taxon>
        <taxon>Bacillota</taxon>
        <taxon>Bacilli</taxon>
        <taxon>Lactobacillales</taxon>
        <taxon>Lactobacillaceae</taxon>
        <taxon>Loigolactobacillus</taxon>
    </lineage>
</organism>
<dbReference type="SUPFAM" id="SSF48295">
    <property type="entry name" value="TrpR-like"/>
    <property type="match status" value="2"/>
</dbReference>
<name>A0A2D1KM86_9LACO</name>
<dbReference type="AlphaFoldDB" id="A0A2D1KM86"/>